<organism evidence="10 11">
    <name type="scientific">Glaciihabitans arcticus</name>
    <dbReference type="NCBI Taxonomy" id="2668039"/>
    <lineage>
        <taxon>Bacteria</taxon>
        <taxon>Bacillati</taxon>
        <taxon>Actinomycetota</taxon>
        <taxon>Actinomycetes</taxon>
        <taxon>Micrococcales</taxon>
        <taxon>Microbacteriaceae</taxon>
        <taxon>Glaciihabitans</taxon>
    </lineage>
</organism>
<evidence type="ECO:0000259" key="9">
    <source>
        <dbReference type="PROSITE" id="PS50893"/>
    </source>
</evidence>
<dbReference type="InterPro" id="IPR003439">
    <property type="entry name" value="ABC_transporter-like_ATP-bd"/>
</dbReference>
<name>A0A4Q9GYU7_9MICO</name>
<comment type="subcellular location">
    <subcellularLocation>
        <location evidence="1">Cell membrane</location>
        <topology evidence="1">Peripheral membrane protein</topology>
    </subcellularLocation>
</comment>
<keyword evidence="11" id="KW-1185">Reference proteome</keyword>
<gene>
    <name evidence="10" type="ORF">EYE40_08975</name>
</gene>
<keyword evidence="6 10" id="KW-0067">ATP-binding</keyword>
<evidence type="ECO:0000256" key="4">
    <source>
        <dbReference type="ARBA" id="ARBA00022475"/>
    </source>
</evidence>
<keyword evidence="7" id="KW-0472">Membrane</keyword>
<dbReference type="Proteomes" id="UP000294194">
    <property type="component" value="Unassembled WGS sequence"/>
</dbReference>
<reference evidence="11" key="1">
    <citation type="submission" date="2019-02" db="EMBL/GenBank/DDBJ databases">
        <title>Glaciihabitans arcticus sp. nov., a psychrotolerant bacterium isolated from polar soil.</title>
        <authorList>
            <person name="Dahal R.H."/>
        </authorList>
    </citation>
    <scope>NUCLEOTIDE SEQUENCE [LARGE SCALE GENOMIC DNA]</scope>
    <source>
        <strain evidence="11">RP-3-7</strain>
    </source>
</reference>
<evidence type="ECO:0000313" key="11">
    <source>
        <dbReference type="Proteomes" id="UP000294194"/>
    </source>
</evidence>
<comment type="similarity">
    <text evidence="2">Belongs to the ABC transporter superfamily.</text>
</comment>
<accession>A0A4Q9GYU7</accession>
<evidence type="ECO:0000256" key="2">
    <source>
        <dbReference type="ARBA" id="ARBA00005417"/>
    </source>
</evidence>
<evidence type="ECO:0000256" key="5">
    <source>
        <dbReference type="ARBA" id="ARBA00022741"/>
    </source>
</evidence>
<feature type="compositionally biased region" description="Low complexity" evidence="8">
    <location>
        <begin position="1"/>
        <end position="24"/>
    </location>
</feature>
<keyword evidence="4" id="KW-1003">Cell membrane</keyword>
<evidence type="ECO:0000256" key="8">
    <source>
        <dbReference type="SAM" id="MobiDB-lite"/>
    </source>
</evidence>
<keyword evidence="5" id="KW-0547">Nucleotide-binding</keyword>
<dbReference type="GO" id="GO:0016887">
    <property type="term" value="F:ATP hydrolysis activity"/>
    <property type="evidence" value="ECO:0007669"/>
    <property type="project" value="InterPro"/>
</dbReference>
<evidence type="ECO:0000256" key="6">
    <source>
        <dbReference type="ARBA" id="ARBA00022840"/>
    </source>
</evidence>
<dbReference type="PANTHER" id="PTHR43297:SF2">
    <property type="entry name" value="DIPEPTIDE TRANSPORT ATP-BINDING PROTEIN DPPD"/>
    <property type="match status" value="1"/>
</dbReference>
<feature type="region of interest" description="Disordered" evidence="8">
    <location>
        <begin position="1"/>
        <end position="27"/>
    </location>
</feature>
<feature type="domain" description="ABC transporter" evidence="9">
    <location>
        <begin position="31"/>
        <end position="278"/>
    </location>
</feature>
<dbReference type="PROSITE" id="PS50893">
    <property type="entry name" value="ABC_TRANSPORTER_2"/>
    <property type="match status" value="1"/>
</dbReference>
<evidence type="ECO:0000256" key="7">
    <source>
        <dbReference type="ARBA" id="ARBA00023136"/>
    </source>
</evidence>
<dbReference type="AlphaFoldDB" id="A0A4Q9GYU7"/>
<sequence length="298" mass="31798">MPCRTPPATRAPSFPAPSPASERSPMSDPLLSVADLRIALPNGTELVRGVSFSVERGGSLGIVGESGSGKSLTCRAVLGIVPEGVAVTSGDLAFDGVDLRSLSYEQWMPLRGRRISAVFQDPGSYLNPSIPVGRQLAEALRASSVLTRKEARTRAVELFASLGLRDPHRVAGQYPHELSGGMLQRVLIAIAICADPQLLIADEATTALDVTVQAEVLDVLADLAVTRDLAIVLVSHDLAVVAQVCENVVVMRDGVIVEAGRTAEVLGNPQHEYTQLLVTDHERYGIENYLAARELLHV</sequence>
<dbReference type="Gene3D" id="3.40.50.300">
    <property type="entry name" value="P-loop containing nucleotide triphosphate hydrolases"/>
    <property type="match status" value="1"/>
</dbReference>
<comment type="caution">
    <text evidence="10">The sequence shown here is derived from an EMBL/GenBank/DDBJ whole genome shotgun (WGS) entry which is preliminary data.</text>
</comment>
<dbReference type="CDD" id="cd03257">
    <property type="entry name" value="ABC_NikE_OppD_transporters"/>
    <property type="match status" value="1"/>
</dbReference>
<dbReference type="Pfam" id="PF00005">
    <property type="entry name" value="ABC_tran"/>
    <property type="match status" value="1"/>
</dbReference>
<dbReference type="SUPFAM" id="SSF52540">
    <property type="entry name" value="P-loop containing nucleoside triphosphate hydrolases"/>
    <property type="match status" value="1"/>
</dbReference>
<protein>
    <submittedName>
        <fullName evidence="10">ABC transporter ATP-binding protein</fullName>
    </submittedName>
</protein>
<dbReference type="EMBL" id="SISG01000001">
    <property type="protein sequence ID" value="TBN57510.1"/>
    <property type="molecule type" value="Genomic_DNA"/>
</dbReference>
<dbReference type="InterPro" id="IPR017871">
    <property type="entry name" value="ABC_transporter-like_CS"/>
</dbReference>
<evidence type="ECO:0000256" key="1">
    <source>
        <dbReference type="ARBA" id="ARBA00004202"/>
    </source>
</evidence>
<dbReference type="InterPro" id="IPR003593">
    <property type="entry name" value="AAA+_ATPase"/>
</dbReference>
<evidence type="ECO:0000313" key="10">
    <source>
        <dbReference type="EMBL" id="TBN57510.1"/>
    </source>
</evidence>
<proteinExistence type="inferred from homology"/>
<dbReference type="GO" id="GO:0005886">
    <property type="term" value="C:plasma membrane"/>
    <property type="evidence" value="ECO:0007669"/>
    <property type="project" value="UniProtKB-SubCell"/>
</dbReference>
<evidence type="ECO:0000256" key="3">
    <source>
        <dbReference type="ARBA" id="ARBA00022448"/>
    </source>
</evidence>
<dbReference type="InterPro" id="IPR050388">
    <property type="entry name" value="ABC_Ni/Peptide_Import"/>
</dbReference>
<dbReference type="PROSITE" id="PS00211">
    <property type="entry name" value="ABC_TRANSPORTER_1"/>
    <property type="match status" value="1"/>
</dbReference>
<dbReference type="PANTHER" id="PTHR43297">
    <property type="entry name" value="OLIGOPEPTIDE TRANSPORT ATP-BINDING PROTEIN APPD"/>
    <property type="match status" value="1"/>
</dbReference>
<keyword evidence="3" id="KW-0813">Transport</keyword>
<dbReference type="InterPro" id="IPR027417">
    <property type="entry name" value="P-loop_NTPase"/>
</dbReference>
<dbReference type="GO" id="GO:0005524">
    <property type="term" value="F:ATP binding"/>
    <property type="evidence" value="ECO:0007669"/>
    <property type="project" value="UniProtKB-KW"/>
</dbReference>
<dbReference type="SMART" id="SM00382">
    <property type="entry name" value="AAA"/>
    <property type="match status" value="1"/>
</dbReference>